<dbReference type="PROSITE" id="PS51257">
    <property type="entry name" value="PROKAR_LIPOPROTEIN"/>
    <property type="match status" value="1"/>
</dbReference>
<dbReference type="InterPro" id="IPR050909">
    <property type="entry name" value="Bact_Autotransporter_VF"/>
</dbReference>
<dbReference type="Pfam" id="PF03797">
    <property type="entry name" value="Autotransporter"/>
    <property type="match status" value="1"/>
</dbReference>
<dbReference type="SUPFAM" id="SSF103515">
    <property type="entry name" value="Autotransporter"/>
    <property type="match status" value="1"/>
</dbReference>
<organism evidence="2">
    <name type="scientific">Serratia fonticola</name>
    <dbReference type="NCBI Taxonomy" id="47917"/>
    <lineage>
        <taxon>Bacteria</taxon>
        <taxon>Pseudomonadati</taxon>
        <taxon>Pseudomonadota</taxon>
        <taxon>Gammaproteobacteria</taxon>
        <taxon>Enterobacterales</taxon>
        <taxon>Yersiniaceae</taxon>
        <taxon>Serratia</taxon>
    </lineage>
</organism>
<dbReference type="InterPro" id="IPR012332">
    <property type="entry name" value="Autotransporter_pectin_lyase_C"/>
</dbReference>
<dbReference type="InterPro" id="IPR005546">
    <property type="entry name" value="Autotransporte_beta"/>
</dbReference>
<dbReference type="OrthoDB" id="6462569at2"/>
<name>A0A542D341_SERFO</name>
<dbReference type="PANTHER" id="PTHR12338:SF5">
    <property type="entry name" value="ANTIGEN 43-RELATED"/>
    <property type="match status" value="1"/>
</dbReference>
<evidence type="ECO:0000259" key="1">
    <source>
        <dbReference type="PROSITE" id="PS51208"/>
    </source>
</evidence>
<protein>
    <submittedName>
        <fullName evidence="2">Autotransporter family porin</fullName>
    </submittedName>
</protein>
<dbReference type="InterPro" id="IPR043990">
    <property type="entry name" value="AC_1"/>
</dbReference>
<dbReference type="InterPro" id="IPR036709">
    <property type="entry name" value="Autotransporte_beta_dom_sf"/>
</dbReference>
<dbReference type="SMART" id="SM00869">
    <property type="entry name" value="Autotransporter"/>
    <property type="match status" value="1"/>
</dbReference>
<evidence type="ECO:0000313" key="2">
    <source>
        <dbReference type="EMBL" id="TVZ71958.1"/>
    </source>
</evidence>
<dbReference type="GO" id="GO:0019867">
    <property type="term" value="C:outer membrane"/>
    <property type="evidence" value="ECO:0007669"/>
    <property type="project" value="InterPro"/>
</dbReference>
<dbReference type="NCBIfam" id="TIGR01414">
    <property type="entry name" value="autotrans_barl"/>
    <property type="match status" value="1"/>
</dbReference>
<dbReference type="AlphaFoldDB" id="A0A542D341"/>
<dbReference type="SUPFAM" id="SSF51126">
    <property type="entry name" value="Pectin lyase-like"/>
    <property type="match status" value="1"/>
</dbReference>
<dbReference type="Gene3D" id="2.40.128.130">
    <property type="entry name" value="Autotransporter beta-domain"/>
    <property type="match status" value="1"/>
</dbReference>
<dbReference type="PROSITE" id="PS51208">
    <property type="entry name" value="AUTOTRANSPORTER"/>
    <property type="match status" value="1"/>
</dbReference>
<dbReference type="EMBL" id="VISQ01000001">
    <property type="protein sequence ID" value="TVZ71958.1"/>
    <property type="molecule type" value="Genomic_DNA"/>
</dbReference>
<dbReference type="Gene3D" id="2.160.20.20">
    <property type="match status" value="1"/>
</dbReference>
<dbReference type="Pfam" id="PF18883">
    <property type="entry name" value="AC_1"/>
    <property type="match status" value="1"/>
</dbReference>
<reference evidence="2" key="1">
    <citation type="submission" date="2019-06" db="EMBL/GenBank/DDBJ databases">
        <authorList>
            <person name="Deangelis K."/>
            <person name="Huntemann M."/>
            <person name="Clum A."/>
            <person name="Pillay M."/>
            <person name="Palaniappan K."/>
            <person name="Varghese N."/>
            <person name="Mikhailova N."/>
            <person name="Stamatis D."/>
            <person name="Reddy T."/>
            <person name="Daum C."/>
            <person name="Shapiro N."/>
            <person name="Ivanova N."/>
            <person name="Kyrpides N."/>
            <person name="Woyke T."/>
        </authorList>
    </citation>
    <scope>NUCLEOTIDE SEQUENCE [LARGE SCALE GENOMIC DNA]</scope>
    <source>
        <strain evidence="2">128R</strain>
    </source>
</reference>
<gene>
    <name evidence="2" type="ORF">FHU10_4617</name>
</gene>
<dbReference type="PANTHER" id="PTHR12338">
    <property type="entry name" value="AUTOTRANSPORTER"/>
    <property type="match status" value="1"/>
</dbReference>
<sequence>MKKNKIGEFIVGMLFTPVVWAGCGIVQGSNPALKVEPGDYCTISEPIIYGANTVWAFGPSTLIFTAPDTTISSGGGQPHAMGIGGNIKGEIHSGADVIFNNDATISLSSNGWARGIYMHALDDSGMGNSLTVNGSLIAYLHSSLGGAALELVSEGNVATILGDFTTIHQQSRGDGIRNNGEITIGGNVKIGELNGNSSSKGIYSRESGFLDIDGRTDIYSLESAVDSRDNSVVNFNSEVRLDSIALANIAIQDKAKVNIRHLDYASGPSFLNITGGSLSVKKMGEIQAAENVINYHGGQVNIDGGSSTSNNGLIVAHQGSVVNIDKVGTTGSNTITLNKLSSVSALTDSIINLNNSGTKGTTTAFKKIDELSSAGPLISIGAANSTNNIINLDSITHLNSQGGLLVGAGSGTTTLNITNTSIQDPNSVNDVNVSSGRVDINLNASHTSNSYNSHANGILNLNIGTDSSVTINNNFSLTAINNRGVLALDPKTKSASINSDVNNDSVLIVSTRNTGSQANKVLTINGNYTGSSVASGRDNLLMGVSLANRDLSSSDRLIVNGDTAGFTGVSIDVIGDQSMGTPMTKGVEMIRVTGESKGEFIQNNRVTAGGYEYFLARGNNNAEKNWYLTSMVADQQIDWMSSAMMYTPVVADTVLPKSSLIAVQQPEAGSYASNMQAANTIFNVTLHDRLGETRYIDELTGEERVTSLWLRQVGGHNRSRVGEQLSTKSNRYVAQLGGDLAQWSVEGDDVFHFGVMAGYGNQHSNTVSQITGYRSKGTTRGYNTGLYGTWFANDAQKAGLYFDGWVQYNWFNHTVKGDGLASEEYNSRGISASIETGYALLAGEYITLKNMVNSFWLEPQAQVTWMGVKAKDHKEGNGYWVKSLGDNNVQTRLGMRAYLKGHSAVDEGKNRDFEPFVEANWIHNTKRFGARMGELENHINGTRNIGEIKVGVESKINQRVNLWGNVTQQVGNKGYSDTQGMLGVKYLF</sequence>
<feature type="domain" description="Autotransporter" evidence="1">
    <location>
        <begin position="701"/>
        <end position="988"/>
    </location>
</feature>
<proteinExistence type="predicted"/>
<reference evidence="2" key="2">
    <citation type="submission" date="2019-08" db="EMBL/GenBank/DDBJ databases">
        <title>Investigation of anaerobic lignin degradation for improved lignocellulosic biofuels.</title>
        <authorList>
            <person name="Deangelis K.PhD."/>
        </authorList>
    </citation>
    <scope>NUCLEOTIDE SEQUENCE [LARGE SCALE GENOMIC DNA]</scope>
    <source>
        <strain evidence="2">128R</strain>
    </source>
</reference>
<comment type="caution">
    <text evidence="2">The sequence shown here is derived from an EMBL/GenBank/DDBJ whole genome shotgun (WGS) entry which is preliminary data.</text>
</comment>
<dbReference type="CDD" id="cd00253">
    <property type="entry name" value="PL_Passenger_AT"/>
    <property type="match status" value="1"/>
</dbReference>
<accession>A0A542D341</accession>
<dbReference type="InterPro" id="IPR011050">
    <property type="entry name" value="Pectin_lyase_fold/virulence"/>
</dbReference>
<dbReference type="InterPro" id="IPR006315">
    <property type="entry name" value="OM_autotransptr_brl_dom"/>
</dbReference>